<dbReference type="InterPro" id="IPR036621">
    <property type="entry name" value="Anticodon-bd_dom_sf"/>
</dbReference>
<evidence type="ECO:0000256" key="4">
    <source>
        <dbReference type="ARBA" id="ARBA00022741"/>
    </source>
</evidence>
<dbReference type="GO" id="GO:0005739">
    <property type="term" value="C:mitochondrion"/>
    <property type="evidence" value="ECO:0007669"/>
    <property type="project" value="TreeGrafter"/>
</dbReference>
<dbReference type="Proteomes" id="UP000663840">
    <property type="component" value="Unassembled WGS sequence"/>
</dbReference>
<dbReference type="Pfam" id="PF13393">
    <property type="entry name" value="tRNA-synt_His"/>
    <property type="match status" value="1"/>
</dbReference>
<keyword evidence="5" id="KW-0067">ATP-binding</keyword>
<dbReference type="FunFam" id="3.40.50.800:FF:000012">
    <property type="entry name" value="Histidine--tRNA ligase, cytoplasmic"/>
    <property type="match status" value="1"/>
</dbReference>
<evidence type="ECO:0000256" key="9">
    <source>
        <dbReference type="SAM" id="MobiDB-lite"/>
    </source>
</evidence>
<evidence type="ECO:0000259" key="10">
    <source>
        <dbReference type="PROSITE" id="PS50862"/>
    </source>
</evidence>
<dbReference type="GO" id="GO:0003723">
    <property type="term" value="F:RNA binding"/>
    <property type="evidence" value="ECO:0007669"/>
    <property type="project" value="TreeGrafter"/>
</dbReference>
<feature type="region of interest" description="Disordered" evidence="9">
    <location>
        <begin position="458"/>
        <end position="503"/>
    </location>
</feature>
<dbReference type="SUPFAM" id="SSF55681">
    <property type="entry name" value="Class II aaRS and biotin synthetases"/>
    <property type="match status" value="1"/>
</dbReference>
<comment type="caution">
    <text evidence="11">The sequence shown here is derived from an EMBL/GenBank/DDBJ whole genome shotgun (WGS) entry which is preliminary data.</text>
</comment>
<dbReference type="Gene3D" id="3.30.930.10">
    <property type="entry name" value="Bira Bifunctional Protein, Domain 2"/>
    <property type="match status" value="1"/>
</dbReference>
<dbReference type="InterPro" id="IPR033656">
    <property type="entry name" value="HisRS_anticodon"/>
</dbReference>
<evidence type="ECO:0000256" key="6">
    <source>
        <dbReference type="ARBA" id="ARBA00022917"/>
    </source>
</evidence>
<dbReference type="GO" id="GO:0006427">
    <property type="term" value="P:histidyl-tRNA aminoacylation"/>
    <property type="evidence" value="ECO:0007669"/>
    <property type="project" value="TreeGrafter"/>
</dbReference>
<feature type="compositionally biased region" description="Low complexity" evidence="9">
    <location>
        <begin position="16"/>
        <end position="26"/>
    </location>
</feature>
<keyword evidence="6" id="KW-0648">Protein biosynthesis</keyword>
<dbReference type="InterPro" id="IPR041715">
    <property type="entry name" value="HisRS-like_core"/>
</dbReference>
<dbReference type="EC" id="6.1.1.21" evidence="2"/>
<dbReference type="PROSITE" id="PS50862">
    <property type="entry name" value="AA_TRNA_LIGASE_II"/>
    <property type="match status" value="1"/>
</dbReference>
<dbReference type="GO" id="GO:0004821">
    <property type="term" value="F:histidine-tRNA ligase activity"/>
    <property type="evidence" value="ECO:0007669"/>
    <property type="project" value="UniProtKB-EC"/>
</dbReference>
<feature type="region of interest" description="Disordered" evidence="9">
    <location>
        <begin position="1"/>
        <end position="66"/>
    </location>
</feature>
<evidence type="ECO:0000256" key="7">
    <source>
        <dbReference type="ARBA" id="ARBA00023146"/>
    </source>
</evidence>
<dbReference type="Gene3D" id="3.40.50.800">
    <property type="entry name" value="Anticodon-binding domain"/>
    <property type="match status" value="1"/>
</dbReference>
<comment type="catalytic activity">
    <reaction evidence="8">
        <text>tRNA(His) + L-histidine + ATP = L-histidyl-tRNA(His) + AMP + diphosphate + H(+)</text>
        <dbReference type="Rhea" id="RHEA:17313"/>
        <dbReference type="Rhea" id="RHEA-COMP:9665"/>
        <dbReference type="Rhea" id="RHEA-COMP:9689"/>
        <dbReference type="ChEBI" id="CHEBI:15378"/>
        <dbReference type="ChEBI" id="CHEBI:30616"/>
        <dbReference type="ChEBI" id="CHEBI:33019"/>
        <dbReference type="ChEBI" id="CHEBI:57595"/>
        <dbReference type="ChEBI" id="CHEBI:78442"/>
        <dbReference type="ChEBI" id="CHEBI:78527"/>
        <dbReference type="ChEBI" id="CHEBI:456215"/>
        <dbReference type="EC" id="6.1.1.21"/>
    </reaction>
</comment>
<evidence type="ECO:0000313" key="11">
    <source>
        <dbReference type="EMBL" id="CAE6446637.1"/>
    </source>
</evidence>
<dbReference type="AlphaFoldDB" id="A0A8H3GEW9"/>
<reference evidence="11" key="1">
    <citation type="submission" date="2021-01" db="EMBL/GenBank/DDBJ databases">
        <authorList>
            <person name="Kaushik A."/>
        </authorList>
    </citation>
    <scope>NUCLEOTIDE SEQUENCE</scope>
    <source>
        <strain evidence="11">AG1-1A</strain>
    </source>
</reference>
<keyword evidence="4" id="KW-0547">Nucleotide-binding</keyword>
<gene>
    <name evidence="11" type="ORF">RDB_LOCUS85521</name>
</gene>
<dbReference type="PANTHER" id="PTHR11476">
    <property type="entry name" value="HISTIDYL-TRNA SYNTHETASE"/>
    <property type="match status" value="1"/>
</dbReference>
<evidence type="ECO:0000256" key="3">
    <source>
        <dbReference type="ARBA" id="ARBA00022598"/>
    </source>
</evidence>
<evidence type="ECO:0000256" key="5">
    <source>
        <dbReference type="ARBA" id="ARBA00022840"/>
    </source>
</evidence>
<keyword evidence="3" id="KW-0436">Ligase</keyword>
<sequence>MVPSGPSPSAVDSTLVAPPSVPASSAKPNRAQVITNTLTSGARRRNSHGSNTPTQGPILKLHPSSKRPALTPIDSEFMLRLASGLTRSVLVGLGPGRRTIMASTPDLAALRANITALNEHIHTLKSQSADPATIAAENKKLGELKKQLGQLGGGAKGDSKKDNKLALKTPKGTRDWSPLEMSIREHIFSTLQRVFKAHGGVTIDTPVFELRDILTGKYGEDSKLIYDLQDQGGELCSLRYDLTVPFARFLAMNGTTYPTIKRYHIAKVYRRDAPAMTKGRMREFYQCDFDIAGLYDPMVPDAEVLCILSEALTALDIKDFTIKINHRKILDGIFGLCGVPVDKTRSISSAVDKLDKLPWADVKKEMVEEKGLPEEVADKIGEYVKLKGGPELLTQLRESPLASNESAKAGMEDMELLFKYLNVFGITHQMSFDLSLARGLDYYTGLIYEAVVEGSAPPAASNTSALPSTSASTPTTAKPAPKSKPKKSKPKNEDDEEDIDESQVGVGSIAAGGRYDDLVGMFASAAAGKASASGSGSGSGSASGKIPCVGVSVGVERVFSILMQREKERGRSKATEVFVVSVGEGLIEERMRLAKELWDVGIKAEYMYKITPRLDAQFKVMDKELIPYAVMLGPDEVKEGKVKVKIQASGSFFVKSIL</sequence>
<proteinExistence type="inferred from homology"/>
<dbReference type="Pfam" id="PF03129">
    <property type="entry name" value="HGTP_anticodon"/>
    <property type="match status" value="1"/>
</dbReference>
<evidence type="ECO:0000256" key="8">
    <source>
        <dbReference type="ARBA" id="ARBA00047639"/>
    </source>
</evidence>
<comment type="similarity">
    <text evidence="1">Belongs to the class-II aminoacyl-tRNA synthetase family.</text>
</comment>
<feature type="domain" description="Aminoacyl-transfer RNA synthetases class-II family profile" evidence="10">
    <location>
        <begin position="172"/>
        <end position="564"/>
    </location>
</feature>
<dbReference type="CDD" id="cd00773">
    <property type="entry name" value="HisRS-like_core"/>
    <property type="match status" value="1"/>
</dbReference>
<evidence type="ECO:0000256" key="2">
    <source>
        <dbReference type="ARBA" id="ARBA00012815"/>
    </source>
</evidence>
<organism evidence="11 12">
    <name type="scientific">Rhizoctonia solani</name>
    <dbReference type="NCBI Taxonomy" id="456999"/>
    <lineage>
        <taxon>Eukaryota</taxon>
        <taxon>Fungi</taxon>
        <taxon>Dikarya</taxon>
        <taxon>Basidiomycota</taxon>
        <taxon>Agaricomycotina</taxon>
        <taxon>Agaricomycetes</taxon>
        <taxon>Cantharellales</taxon>
        <taxon>Ceratobasidiaceae</taxon>
        <taxon>Rhizoctonia</taxon>
    </lineage>
</organism>
<name>A0A8H3GEW9_9AGAM</name>
<dbReference type="CDD" id="cd00859">
    <property type="entry name" value="HisRS_anticodon"/>
    <property type="match status" value="1"/>
</dbReference>
<dbReference type="GO" id="GO:0005829">
    <property type="term" value="C:cytosol"/>
    <property type="evidence" value="ECO:0007669"/>
    <property type="project" value="TreeGrafter"/>
</dbReference>
<dbReference type="InterPro" id="IPR045864">
    <property type="entry name" value="aa-tRNA-synth_II/BPL/LPL"/>
</dbReference>
<protein>
    <recommendedName>
        <fullName evidence="2">histidine--tRNA ligase</fullName>
        <ecNumber evidence="2">6.1.1.21</ecNumber>
    </recommendedName>
</protein>
<keyword evidence="7" id="KW-0030">Aminoacyl-tRNA synthetase</keyword>
<accession>A0A8H3GEW9</accession>
<feature type="region of interest" description="Disordered" evidence="9">
    <location>
        <begin position="149"/>
        <end position="171"/>
    </location>
</feature>
<dbReference type="PANTHER" id="PTHR11476:SF7">
    <property type="entry name" value="HISTIDINE--TRNA LIGASE"/>
    <property type="match status" value="1"/>
</dbReference>
<dbReference type="GO" id="GO:0005524">
    <property type="term" value="F:ATP binding"/>
    <property type="evidence" value="ECO:0007669"/>
    <property type="project" value="UniProtKB-KW"/>
</dbReference>
<feature type="compositionally biased region" description="Low complexity" evidence="9">
    <location>
        <begin position="458"/>
        <end position="480"/>
    </location>
</feature>
<dbReference type="InterPro" id="IPR006195">
    <property type="entry name" value="aa-tRNA-synth_II"/>
</dbReference>
<evidence type="ECO:0000256" key="1">
    <source>
        <dbReference type="ARBA" id="ARBA00008226"/>
    </source>
</evidence>
<dbReference type="InterPro" id="IPR004154">
    <property type="entry name" value="Anticodon-bd"/>
</dbReference>
<evidence type="ECO:0000313" key="12">
    <source>
        <dbReference type="Proteomes" id="UP000663840"/>
    </source>
</evidence>
<dbReference type="SUPFAM" id="SSF52954">
    <property type="entry name" value="Class II aaRS ABD-related"/>
    <property type="match status" value="1"/>
</dbReference>
<dbReference type="GO" id="GO:0032543">
    <property type="term" value="P:mitochondrial translation"/>
    <property type="evidence" value="ECO:0007669"/>
    <property type="project" value="TreeGrafter"/>
</dbReference>
<dbReference type="EMBL" id="CAJMWR010002546">
    <property type="protein sequence ID" value="CAE6446637.1"/>
    <property type="molecule type" value="Genomic_DNA"/>
</dbReference>